<feature type="transmembrane region" description="Helical" evidence="1">
    <location>
        <begin position="112"/>
        <end position="135"/>
    </location>
</feature>
<dbReference type="Proteomes" id="UP000683925">
    <property type="component" value="Unassembled WGS sequence"/>
</dbReference>
<feature type="transmembrane region" description="Helical" evidence="1">
    <location>
        <begin position="42"/>
        <end position="66"/>
    </location>
</feature>
<feature type="transmembrane region" description="Helical" evidence="1">
    <location>
        <begin position="12"/>
        <end position="30"/>
    </location>
</feature>
<evidence type="ECO:0000313" key="2">
    <source>
        <dbReference type="EMBL" id="CAD8147967.1"/>
    </source>
</evidence>
<sequence>MNQDQSAFDKVTLFAVVSLSLVSFLFYEFTSKPELYGGEGCVALRECAYCLVWLYIIYVILICILIQWKPQSDSKVKLYIYGILLIGFVISNIFLIIEYQKNEPCNLLRYVIFWYLILMSITFVLFMSIVGAIICMM</sequence>
<dbReference type="EMBL" id="CAJJDP010000020">
    <property type="protein sequence ID" value="CAD8147967.1"/>
    <property type="molecule type" value="Genomic_DNA"/>
</dbReference>
<dbReference type="AlphaFoldDB" id="A0A8S1T8M6"/>
<proteinExistence type="predicted"/>
<organism evidence="2 3">
    <name type="scientific">Paramecium octaurelia</name>
    <dbReference type="NCBI Taxonomy" id="43137"/>
    <lineage>
        <taxon>Eukaryota</taxon>
        <taxon>Sar</taxon>
        <taxon>Alveolata</taxon>
        <taxon>Ciliophora</taxon>
        <taxon>Intramacronucleata</taxon>
        <taxon>Oligohymenophorea</taxon>
        <taxon>Peniculida</taxon>
        <taxon>Parameciidae</taxon>
        <taxon>Paramecium</taxon>
    </lineage>
</organism>
<accession>A0A8S1T8M6</accession>
<keyword evidence="3" id="KW-1185">Reference proteome</keyword>
<dbReference type="OrthoDB" id="305329at2759"/>
<protein>
    <submittedName>
        <fullName evidence="2">Uncharacterized protein</fullName>
    </submittedName>
</protein>
<reference evidence="2" key="1">
    <citation type="submission" date="2021-01" db="EMBL/GenBank/DDBJ databases">
        <authorList>
            <consortium name="Genoscope - CEA"/>
            <person name="William W."/>
        </authorList>
    </citation>
    <scope>NUCLEOTIDE SEQUENCE</scope>
</reference>
<name>A0A8S1T8M6_PAROT</name>
<comment type="caution">
    <text evidence="2">The sequence shown here is derived from an EMBL/GenBank/DDBJ whole genome shotgun (WGS) entry which is preliminary data.</text>
</comment>
<feature type="transmembrane region" description="Helical" evidence="1">
    <location>
        <begin position="78"/>
        <end position="97"/>
    </location>
</feature>
<keyword evidence="1" id="KW-0812">Transmembrane</keyword>
<keyword evidence="1" id="KW-0472">Membrane</keyword>
<keyword evidence="1" id="KW-1133">Transmembrane helix</keyword>
<evidence type="ECO:0000313" key="3">
    <source>
        <dbReference type="Proteomes" id="UP000683925"/>
    </source>
</evidence>
<dbReference type="OMA" id="ALRECAY"/>
<gene>
    <name evidence="2" type="ORF">POCTA_138.1.T0200289</name>
</gene>
<evidence type="ECO:0000256" key="1">
    <source>
        <dbReference type="SAM" id="Phobius"/>
    </source>
</evidence>